<sequence length="243" mass="27530">MTRTDEVWKTAQLAQTFLEGVRGAIPLANEQLEMILRIIQMAQSEVNTVLDLGCGDGILGRTILTQYPDAKVVFLDFSEAMISAVQDKLANHQNQVEFILGDFGQSSWVNLVQDVGEFDVIVSGFAIHHQPDSRKQEIYQEIYNLLTPGGVFLNLEHIQSASNFGESVFNEMFIDSLLDYHHQRGNHQSREEIAQQYYNRPDKAANILAPVELQCQWLREMGFLHVDCFMKVLELALFGGIKP</sequence>
<dbReference type="InterPro" id="IPR016461">
    <property type="entry name" value="COMT-like"/>
</dbReference>
<dbReference type="PANTHER" id="PTHR43861">
    <property type="entry name" value="TRANS-ACONITATE 2-METHYLTRANSFERASE-RELATED"/>
    <property type="match status" value="1"/>
</dbReference>
<accession>A0A0F5YI98</accession>
<dbReference type="SUPFAM" id="SSF53335">
    <property type="entry name" value="S-adenosyl-L-methionine-dependent methyltransferases"/>
    <property type="match status" value="1"/>
</dbReference>
<proteinExistence type="predicted"/>
<dbReference type="PANTHER" id="PTHR43861:SF1">
    <property type="entry name" value="TRANS-ACONITATE 2-METHYLTRANSFERASE"/>
    <property type="match status" value="1"/>
</dbReference>
<dbReference type="Proteomes" id="UP000033607">
    <property type="component" value="Unassembled WGS sequence"/>
</dbReference>
<dbReference type="GO" id="GO:0008168">
    <property type="term" value="F:methyltransferase activity"/>
    <property type="evidence" value="ECO:0007669"/>
    <property type="project" value="UniProtKB-KW"/>
</dbReference>
<keyword evidence="2 4" id="KW-0808">Transferase</keyword>
<dbReference type="Pfam" id="PF13649">
    <property type="entry name" value="Methyltransf_25"/>
    <property type="match status" value="1"/>
</dbReference>
<dbReference type="PROSITE" id="PS51683">
    <property type="entry name" value="SAM_OMT_II"/>
    <property type="match status" value="1"/>
</dbReference>
<dbReference type="CDD" id="cd02440">
    <property type="entry name" value="AdoMet_MTases"/>
    <property type="match status" value="1"/>
</dbReference>
<dbReference type="InterPro" id="IPR041698">
    <property type="entry name" value="Methyltransf_25"/>
</dbReference>
<dbReference type="RefSeq" id="WP_046277988.1">
    <property type="nucleotide sequence ID" value="NZ_LATL02000051.1"/>
</dbReference>
<feature type="domain" description="Methyltransferase" evidence="3">
    <location>
        <begin position="49"/>
        <end position="150"/>
    </location>
</feature>
<protein>
    <submittedName>
        <fullName evidence="4">Methyltransferase type 12</fullName>
    </submittedName>
</protein>
<evidence type="ECO:0000256" key="2">
    <source>
        <dbReference type="ARBA" id="ARBA00022679"/>
    </source>
</evidence>
<name>A0A0F5YI98_9CYAN</name>
<dbReference type="InterPro" id="IPR029063">
    <property type="entry name" value="SAM-dependent_MTases_sf"/>
</dbReference>
<dbReference type="GO" id="GO:0032259">
    <property type="term" value="P:methylation"/>
    <property type="evidence" value="ECO:0007669"/>
    <property type="project" value="UniProtKB-KW"/>
</dbReference>
<dbReference type="EMBL" id="LATL02000051">
    <property type="protein sequence ID" value="KKD38601.1"/>
    <property type="molecule type" value="Genomic_DNA"/>
</dbReference>
<evidence type="ECO:0000259" key="3">
    <source>
        <dbReference type="Pfam" id="PF13649"/>
    </source>
</evidence>
<evidence type="ECO:0000313" key="4">
    <source>
        <dbReference type="EMBL" id="KKD38601.1"/>
    </source>
</evidence>
<gene>
    <name evidence="4" type="ORF">WN50_07925</name>
</gene>
<dbReference type="Gene3D" id="3.40.50.150">
    <property type="entry name" value="Vaccinia Virus protein VP39"/>
    <property type="match status" value="1"/>
</dbReference>
<dbReference type="AlphaFoldDB" id="A0A0F5YI98"/>
<evidence type="ECO:0000256" key="1">
    <source>
        <dbReference type="ARBA" id="ARBA00022603"/>
    </source>
</evidence>
<evidence type="ECO:0000313" key="5">
    <source>
        <dbReference type="Proteomes" id="UP000033607"/>
    </source>
</evidence>
<dbReference type="OrthoDB" id="9778766at2"/>
<organism evidence="4 5">
    <name type="scientific">Limnoraphis robusta CS-951</name>
    <dbReference type="NCBI Taxonomy" id="1637645"/>
    <lineage>
        <taxon>Bacteria</taxon>
        <taxon>Bacillati</taxon>
        <taxon>Cyanobacteriota</taxon>
        <taxon>Cyanophyceae</taxon>
        <taxon>Oscillatoriophycideae</taxon>
        <taxon>Oscillatoriales</taxon>
        <taxon>Sirenicapillariaceae</taxon>
        <taxon>Limnoraphis</taxon>
    </lineage>
</organism>
<keyword evidence="1 4" id="KW-0489">Methyltransferase</keyword>
<reference evidence="4 5" key="1">
    <citation type="submission" date="2015-06" db="EMBL/GenBank/DDBJ databases">
        <title>Draft genome assembly of filamentous brackish cyanobacterium Limnoraphis robusta strain CS-951.</title>
        <authorList>
            <person name="Willis A."/>
            <person name="Parks M."/>
            <person name="Burford M.A."/>
        </authorList>
    </citation>
    <scope>NUCLEOTIDE SEQUENCE [LARGE SCALE GENOMIC DNA]</scope>
    <source>
        <strain evidence="4 5">CS-951</strain>
    </source>
</reference>
<comment type="caution">
    <text evidence="4">The sequence shown here is derived from an EMBL/GenBank/DDBJ whole genome shotgun (WGS) entry which is preliminary data.</text>
</comment>